<name>A0A387BAN1_9MICO</name>
<evidence type="ECO:0000313" key="2">
    <source>
        <dbReference type="EMBL" id="AYF97989.1"/>
    </source>
</evidence>
<dbReference type="KEGG" id="lyd:D7I47_06770"/>
<evidence type="ECO:0000313" key="3">
    <source>
        <dbReference type="Proteomes" id="UP000278886"/>
    </source>
</evidence>
<proteinExistence type="predicted"/>
<keyword evidence="3" id="KW-1185">Reference proteome</keyword>
<accession>A0A387BAN1</accession>
<dbReference type="Gene3D" id="3.40.190.10">
    <property type="entry name" value="Periplasmic binding protein-like II"/>
    <property type="match status" value="1"/>
</dbReference>
<dbReference type="OrthoDB" id="3226017at2"/>
<sequence length="438" mass="46135">MNFSRRTAAVAAIAGTASLALVLSGCASDGDNGGSSDEPITLTITTFGTMGLDGLYAQYEKDHPNITIKATNIDTGGNALTDWKTKQASGGLPDVQAVEEGWLGSVMEVSDTFTDLRDYGADDIKGNWVDWKVQQATDSDGRIIGYGTDIGPEGLCYNGKLFEAAGLPSDRDAVAELFGGSSATWDKFFEVGKQYHDASGKAFYDQSGFLWNAFVNQQDEGYYTADGELNVEGNSTLKNFWLQLADAQQAGLSANQAQWDWGKGQAFVDGTFSVFVCPGWMLGVVKGNTEAAGGDASTGWDFADVFPGGASNWGGSFLTVPTSSKHPKEAAALAEWLTAAQQQVAAFQAAGTFPSNIEAQSDPGVTGPNDLGAFFNDAPVGEILGSRAQGVTAQFKGPDDAIIQEQVFGPPRTALDAGEADGETTWNQAIELLNQLVG</sequence>
<feature type="chain" id="PRO_5039114710" evidence="1">
    <location>
        <begin position="28"/>
        <end position="438"/>
    </location>
</feature>
<organism evidence="2 3">
    <name type="scientific">Protaetiibacter intestinalis</name>
    <dbReference type="NCBI Taxonomy" id="2419774"/>
    <lineage>
        <taxon>Bacteria</taxon>
        <taxon>Bacillati</taxon>
        <taxon>Actinomycetota</taxon>
        <taxon>Actinomycetes</taxon>
        <taxon>Micrococcales</taxon>
        <taxon>Microbacteriaceae</taxon>
        <taxon>Protaetiibacter</taxon>
    </lineage>
</organism>
<dbReference type="RefSeq" id="WP_120762337.1">
    <property type="nucleotide sequence ID" value="NZ_CP032630.1"/>
</dbReference>
<dbReference type="EMBL" id="CP032630">
    <property type="protein sequence ID" value="AYF97989.1"/>
    <property type="molecule type" value="Genomic_DNA"/>
</dbReference>
<dbReference type="PANTHER" id="PTHR43649">
    <property type="entry name" value="ARABINOSE-BINDING PROTEIN-RELATED"/>
    <property type="match status" value="1"/>
</dbReference>
<dbReference type="InterPro" id="IPR050490">
    <property type="entry name" value="Bact_solute-bd_prot1"/>
</dbReference>
<dbReference type="InterPro" id="IPR006059">
    <property type="entry name" value="SBP"/>
</dbReference>
<dbReference type="PANTHER" id="PTHR43649:SF32">
    <property type="entry name" value="SUGAR BINDING SECRETED PROTEIN"/>
    <property type="match status" value="1"/>
</dbReference>
<reference evidence="3" key="1">
    <citation type="submission" date="2018-09" db="EMBL/GenBank/DDBJ databases">
        <title>Genome sequencing of strain 2DFWR-13.</title>
        <authorList>
            <person name="Heo J."/>
            <person name="Kim S.-J."/>
            <person name="Kwon S.-W."/>
        </authorList>
    </citation>
    <scope>NUCLEOTIDE SEQUENCE [LARGE SCALE GENOMIC DNA]</scope>
    <source>
        <strain evidence="3">2DFWR-13</strain>
    </source>
</reference>
<gene>
    <name evidence="2" type="ORF">D7I47_06770</name>
</gene>
<dbReference type="Proteomes" id="UP000278886">
    <property type="component" value="Chromosome"/>
</dbReference>
<dbReference type="PROSITE" id="PS51257">
    <property type="entry name" value="PROKAR_LIPOPROTEIN"/>
    <property type="match status" value="1"/>
</dbReference>
<dbReference type="Pfam" id="PF13416">
    <property type="entry name" value="SBP_bac_8"/>
    <property type="match status" value="1"/>
</dbReference>
<protein>
    <submittedName>
        <fullName evidence="2">Carbohydrate ABC transporter substrate-binding protein</fullName>
    </submittedName>
</protein>
<dbReference type="AlphaFoldDB" id="A0A387BAN1"/>
<dbReference type="SUPFAM" id="SSF53850">
    <property type="entry name" value="Periplasmic binding protein-like II"/>
    <property type="match status" value="1"/>
</dbReference>
<keyword evidence="1" id="KW-0732">Signal</keyword>
<evidence type="ECO:0000256" key="1">
    <source>
        <dbReference type="SAM" id="SignalP"/>
    </source>
</evidence>
<feature type="signal peptide" evidence="1">
    <location>
        <begin position="1"/>
        <end position="27"/>
    </location>
</feature>